<dbReference type="RefSeq" id="WP_133990385.1">
    <property type="nucleotide sequence ID" value="NZ_SODV01000001.1"/>
</dbReference>
<evidence type="ECO:0000313" key="8">
    <source>
        <dbReference type="Proteomes" id="UP000294498"/>
    </source>
</evidence>
<gene>
    <name evidence="7" type="ORF">EDB95_0583</name>
</gene>
<dbReference type="FunFam" id="3.60.110.10:FF:000004">
    <property type="entry name" value="Carbon-nitrogen hydrolase"/>
    <property type="match status" value="1"/>
</dbReference>
<dbReference type="Gene3D" id="3.60.110.10">
    <property type="entry name" value="Carbon-nitrogen hydrolase"/>
    <property type="match status" value="1"/>
</dbReference>
<dbReference type="Proteomes" id="UP000294498">
    <property type="component" value="Unassembled WGS sequence"/>
</dbReference>
<dbReference type="PANTHER" id="PTHR47799:SF1">
    <property type="entry name" value="OMEGA-AMIDASE YAFV"/>
    <property type="match status" value="1"/>
</dbReference>
<dbReference type="GO" id="GO:0050152">
    <property type="term" value="F:omega-amidase activity"/>
    <property type="evidence" value="ECO:0007669"/>
    <property type="project" value="UniProtKB-EC"/>
</dbReference>
<feature type="domain" description="CN hydrolase" evidence="6">
    <location>
        <begin position="4"/>
        <end position="241"/>
    </location>
</feature>
<name>A0A4R8DNI8_9BACT</name>
<evidence type="ECO:0000313" key="7">
    <source>
        <dbReference type="EMBL" id="TDW99573.1"/>
    </source>
</evidence>
<dbReference type="InterPro" id="IPR052737">
    <property type="entry name" value="Omega-amidase_YafV"/>
</dbReference>
<dbReference type="AlphaFoldDB" id="A0A4R8DNI8"/>
<dbReference type="PANTHER" id="PTHR47799">
    <property type="entry name" value="OMEGA-AMIDASE YAFV"/>
    <property type="match status" value="1"/>
</dbReference>
<protein>
    <recommendedName>
        <fullName evidence="5">Omega-amidase YafV</fullName>
        <ecNumber evidence="3">3.5.1.3</ecNumber>
    </recommendedName>
</protein>
<evidence type="ECO:0000256" key="2">
    <source>
        <dbReference type="ARBA" id="ARBA00022801"/>
    </source>
</evidence>
<dbReference type="EC" id="3.5.1.3" evidence="3"/>
<dbReference type="InterPro" id="IPR036526">
    <property type="entry name" value="C-N_Hydrolase_sf"/>
</dbReference>
<comment type="catalytic activity">
    <reaction evidence="4">
        <text>a monoamide of a dicarboxylate + H2O = a dicarboxylate + NH4(+)</text>
        <dbReference type="Rhea" id="RHEA:11716"/>
        <dbReference type="ChEBI" id="CHEBI:15377"/>
        <dbReference type="ChEBI" id="CHEBI:28938"/>
        <dbReference type="ChEBI" id="CHEBI:28965"/>
        <dbReference type="ChEBI" id="CHEBI:77450"/>
        <dbReference type="EC" id="3.5.1.3"/>
    </reaction>
</comment>
<keyword evidence="2 7" id="KW-0378">Hydrolase</keyword>
<proteinExistence type="inferred from homology"/>
<comment type="caution">
    <text evidence="7">The sequence shown here is derived from an EMBL/GenBank/DDBJ whole genome shotgun (WGS) entry which is preliminary data.</text>
</comment>
<reference evidence="7 8" key="1">
    <citation type="submission" date="2019-03" db="EMBL/GenBank/DDBJ databases">
        <title>Genomic Encyclopedia of Type Strains, Phase IV (KMG-IV): sequencing the most valuable type-strain genomes for metagenomic binning, comparative biology and taxonomic classification.</title>
        <authorList>
            <person name="Goeker M."/>
        </authorList>
    </citation>
    <scope>NUCLEOTIDE SEQUENCE [LARGE SCALE GENOMIC DNA]</scope>
    <source>
        <strain evidence="7 8">DSM 100059</strain>
    </source>
</reference>
<dbReference type="SUPFAM" id="SSF56317">
    <property type="entry name" value="Carbon-nitrogen hydrolase"/>
    <property type="match status" value="1"/>
</dbReference>
<accession>A0A4R8DNI8</accession>
<dbReference type="GO" id="GO:0106008">
    <property type="term" value="F:2-oxoglutaramate amidase activity"/>
    <property type="evidence" value="ECO:0007669"/>
    <property type="project" value="TreeGrafter"/>
</dbReference>
<evidence type="ECO:0000259" key="6">
    <source>
        <dbReference type="PROSITE" id="PS50263"/>
    </source>
</evidence>
<dbReference type="OrthoDB" id="9811121at2"/>
<dbReference type="EMBL" id="SODV01000001">
    <property type="protein sequence ID" value="TDW99573.1"/>
    <property type="molecule type" value="Genomic_DNA"/>
</dbReference>
<dbReference type="PROSITE" id="PS50263">
    <property type="entry name" value="CN_HYDROLASE"/>
    <property type="match status" value="1"/>
</dbReference>
<evidence type="ECO:0000256" key="1">
    <source>
        <dbReference type="ARBA" id="ARBA00010613"/>
    </source>
</evidence>
<evidence type="ECO:0000256" key="3">
    <source>
        <dbReference type="ARBA" id="ARBA00039118"/>
    </source>
</evidence>
<organism evidence="7 8">
    <name type="scientific">Dinghuibacter silviterrae</name>
    <dbReference type="NCBI Taxonomy" id="1539049"/>
    <lineage>
        <taxon>Bacteria</taxon>
        <taxon>Pseudomonadati</taxon>
        <taxon>Bacteroidota</taxon>
        <taxon>Chitinophagia</taxon>
        <taxon>Chitinophagales</taxon>
        <taxon>Chitinophagaceae</taxon>
        <taxon>Dinghuibacter</taxon>
    </lineage>
</organism>
<sequence length="264" mass="30250">MSTLTFTLVQANLRWEDKAANLKHLGDLIAGLREKTEVVLLPEMFTTGFSMDPERLGESMDGPTVDWIRQTAAARKIVLAGSFIATDNGEHYNRLVWMLPNGQYGCYDKRHLFAYADEDQHYAPGAKRLIASVKGWKINLQVCYDLRFPVWARNRIDTNGQPEYDVLVYVANWPERRNLAWKTLLRARAIENQCFVIGVNRVGRDGKDIAYSGDSMVIDPQGDILYHREGIEDTYTITLDKTRLEETRGRFPFLRDADEFTIAP</sequence>
<dbReference type="CDD" id="cd07575">
    <property type="entry name" value="Xc-1258_like"/>
    <property type="match status" value="1"/>
</dbReference>
<comment type="similarity">
    <text evidence="1">Belongs to the carbon-nitrogen hydrolase superfamily. NIT1/NIT2 family.</text>
</comment>
<evidence type="ECO:0000256" key="5">
    <source>
        <dbReference type="ARBA" id="ARBA00072139"/>
    </source>
</evidence>
<dbReference type="NCBIfam" id="NF007757">
    <property type="entry name" value="PRK10438.1"/>
    <property type="match status" value="1"/>
</dbReference>
<dbReference type="InterPro" id="IPR003010">
    <property type="entry name" value="C-N_Hydrolase"/>
</dbReference>
<dbReference type="Pfam" id="PF00795">
    <property type="entry name" value="CN_hydrolase"/>
    <property type="match status" value="1"/>
</dbReference>
<evidence type="ECO:0000256" key="4">
    <source>
        <dbReference type="ARBA" id="ARBA00052904"/>
    </source>
</evidence>
<keyword evidence="8" id="KW-1185">Reference proteome</keyword>